<dbReference type="GeneID" id="33572730"/>
<feature type="compositionally biased region" description="Low complexity" evidence="1">
    <location>
        <begin position="185"/>
        <end position="203"/>
    </location>
</feature>
<feature type="compositionally biased region" description="Polar residues" evidence="1">
    <location>
        <begin position="417"/>
        <end position="437"/>
    </location>
</feature>
<organism evidence="3 4">
    <name type="scientific">Lobosporangium transversale</name>
    <dbReference type="NCBI Taxonomy" id="64571"/>
    <lineage>
        <taxon>Eukaryota</taxon>
        <taxon>Fungi</taxon>
        <taxon>Fungi incertae sedis</taxon>
        <taxon>Mucoromycota</taxon>
        <taxon>Mortierellomycotina</taxon>
        <taxon>Mortierellomycetes</taxon>
        <taxon>Mortierellales</taxon>
        <taxon>Mortierellaceae</taxon>
        <taxon>Lobosporangium</taxon>
    </lineage>
</organism>
<reference evidence="3 4" key="1">
    <citation type="submission" date="2016-07" db="EMBL/GenBank/DDBJ databases">
        <title>Pervasive Adenine N6-methylation of Active Genes in Fungi.</title>
        <authorList>
            <consortium name="DOE Joint Genome Institute"/>
            <person name="Mondo S.J."/>
            <person name="Dannebaum R.O."/>
            <person name="Kuo R.C."/>
            <person name="Labutti K."/>
            <person name="Haridas S."/>
            <person name="Kuo A."/>
            <person name="Salamov A."/>
            <person name="Ahrendt S.R."/>
            <person name="Lipzen A."/>
            <person name="Sullivan W."/>
            <person name="Andreopoulos W.B."/>
            <person name="Clum A."/>
            <person name="Lindquist E."/>
            <person name="Daum C."/>
            <person name="Ramamoorthy G.K."/>
            <person name="Gryganskyi A."/>
            <person name="Culley D."/>
            <person name="Magnuson J.K."/>
            <person name="James T.Y."/>
            <person name="O'Malley M.A."/>
            <person name="Stajich J.E."/>
            <person name="Spatafora J.W."/>
            <person name="Visel A."/>
            <person name="Grigoriev I.V."/>
        </authorList>
    </citation>
    <scope>NUCLEOTIDE SEQUENCE [LARGE SCALE GENOMIC DNA]</scope>
    <source>
        <strain evidence="3 4">NRRL 3116</strain>
    </source>
</reference>
<feature type="compositionally biased region" description="Polar residues" evidence="1">
    <location>
        <begin position="270"/>
        <end position="283"/>
    </location>
</feature>
<feature type="compositionally biased region" description="Polar residues" evidence="1">
    <location>
        <begin position="140"/>
        <end position="162"/>
    </location>
</feature>
<accession>A0A1Y2GSJ0</accession>
<dbReference type="OrthoDB" id="129353at2759"/>
<evidence type="ECO:0000313" key="4">
    <source>
        <dbReference type="Proteomes" id="UP000193648"/>
    </source>
</evidence>
<feature type="compositionally biased region" description="Polar residues" evidence="1">
    <location>
        <begin position="474"/>
        <end position="487"/>
    </location>
</feature>
<feature type="compositionally biased region" description="Polar residues" evidence="1">
    <location>
        <begin position="502"/>
        <end position="515"/>
    </location>
</feature>
<feature type="compositionally biased region" description="Polar residues" evidence="1">
    <location>
        <begin position="110"/>
        <end position="121"/>
    </location>
</feature>
<feature type="compositionally biased region" description="Polar residues" evidence="1">
    <location>
        <begin position="204"/>
        <end position="219"/>
    </location>
</feature>
<feature type="compositionally biased region" description="Basic residues" evidence="1">
    <location>
        <begin position="1"/>
        <end position="10"/>
    </location>
</feature>
<dbReference type="EMBL" id="MCFF01000017">
    <property type="protein sequence ID" value="ORZ16625.1"/>
    <property type="molecule type" value="Genomic_DNA"/>
</dbReference>
<dbReference type="CDD" id="cd04508">
    <property type="entry name" value="Tudor_SF"/>
    <property type="match status" value="1"/>
</dbReference>
<dbReference type="InterPro" id="IPR002999">
    <property type="entry name" value="Tudor"/>
</dbReference>
<evidence type="ECO:0000313" key="3">
    <source>
        <dbReference type="EMBL" id="ORZ16625.1"/>
    </source>
</evidence>
<protein>
    <recommendedName>
        <fullName evidence="2">Tudor domain-containing protein</fullName>
    </recommendedName>
</protein>
<sequence length="939" mass="101997">MTSPPKRKSASKSPPILPAEFLTPGPSGMPAPPVPSPHPGTTRKASSNSDIGILKPSGQVSQNDDRLSHLPTLQHGQNSGSESSGSAQQSHSITETPYLDDSPVEYTAGHQLSQKSSTSGSVRGETRPARYTQYHHEAESQSMDLLSVQEGSASGHDNTQEMSFVHSEVSHIFNASDESGSSKANNSFGTNTSGSSNSRTSDSQASDISFTNAETSTPRRTPIPAVPSQKSTVSDSDQNPSSSSSQLSPTRIISASVQHRHRQVSVALIETQSQDQGPSSVRPISTIPEDDVLKISDDNTQQGLGDDALKIPDDSTQLGFGDDISSEEVEAAFVEVQGDTNATQDFCNPESVSVKLEGDTQDLASQDILSAKEPPPPPAKHKKRGDRRTKGSHVNTSLDSTEQNYEFLSSDDDEASRSTLDNRLDLNMSQSIAQSDHSVQSRSLSSRSQRVSVTTTSTTVSVSSTTNQKEKSADVNTNITPQNNSAEHSVESVLETQEIPESASQQVQRSFNVRPSKSPRSRPTTKLPSPRRSRSDRSTPSETTDAQALPSSQSSDTSQSSQDPILSRLRSAASQETGVEPVFSAVPKRRRIRSVEANAVQVTTSVGDEEFWSSDPYDSSSKDRNQRSRSPSQEIFSLPHGEEEEKGQEEEEDLFPLGSRHGHSSQSEDEGPSSPGKKGSPRGSRSSRKLPTTRTIQTRDLRRRSASQASGSTTTPTMRRLRSSATEVLRAYKANAAVWALWQKSRSKSYYAGRVIQKKSENKHIVRFIDNYEQECKSSDMRPLMLKLGVNVTVNIKESKEYPATVEGFQINPEEIEEARVDVRYGDDLEATVRLHQISMTQSQLEDADNMIEWDEESVGLSSETEPSTSSSTPPGTPRKGKSIAQLGRDDAGPSTPSRRGKKATPQAGPQTPSRRTQDLFKGFYFVLSVSFGQKRAAG</sequence>
<name>A0A1Y2GSJ0_9FUNG</name>
<evidence type="ECO:0000256" key="1">
    <source>
        <dbReference type="SAM" id="MobiDB-lite"/>
    </source>
</evidence>
<feature type="compositionally biased region" description="Polar residues" evidence="1">
    <location>
        <begin position="706"/>
        <end position="717"/>
    </location>
</feature>
<feature type="compositionally biased region" description="Pro residues" evidence="1">
    <location>
        <begin position="27"/>
        <end position="38"/>
    </location>
</feature>
<feature type="compositionally biased region" description="Low complexity" evidence="1">
    <location>
        <begin position="862"/>
        <end position="874"/>
    </location>
</feature>
<feature type="compositionally biased region" description="Low complexity" evidence="1">
    <location>
        <begin position="74"/>
        <end position="92"/>
    </location>
</feature>
<feature type="region of interest" description="Disordered" evidence="1">
    <location>
        <begin position="610"/>
        <end position="721"/>
    </location>
</feature>
<feature type="compositionally biased region" description="Low complexity" evidence="1">
    <location>
        <begin position="672"/>
        <end position="684"/>
    </location>
</feature>
<dbReference type="RefSeq" id="XP_021881560.1">
    <property type="nucleotide sequence ID" value="XM_022030889.1"/>
</dbReference>
<dbReference type="AlphaFoldDB" id="A0A1Y2GSJ0"/>
<comment type="caution">
    <text evidence="3">The sequence shown here is derived from an EMBL/GenBank/DDBJ whole genome shotgun (WGS) entry which is preliminary data.</text>
</comment>
<feature type="region of interest" description="Disordered" evidence="1">
    <location>
        <begin position="1"/>
        <end position="321"/>
    </location>
</feature>
<dbReference type="Gene3D" id="2.30.30.140">
    <property type="match status" value="1"/>
</dbReference>
<dbReference type="InParanoid" id="A0A1Y2GSJ0"/>
<feature type="compositionally biased region" description="Polar residues" evidence="1">
    <location>
        <begin position="392"/>
        <end position="407"/>
    </location>
</feature>
<dbReference type="Proteomes" id="UP000193648">
    <property type="component" value="Unassembled WGS sequence"/>
</dbReference>
<proteinExistence type="predicted"/>
<feature type="compositionally biased region" description="Basic residues" evidence="1">
    <location>
        <begin position="379"/>
        <end position="391"/>
    </location>
</feature>
<gene>
    <name evidence="3" type="ORF">BCR41DRAFT_51927</name>
</gene>
<keyword evidence="4" id="KW-1185">Reference proteome</keyword>
<feature type="compositionally biased region" description="Basic and acidic residues" evidence="1">
    <location>
        <begin position="124"/>
        <end position="139"/>
    </location>
</feature>
<feature type="domain" description="Tudor" evidence="2">
    <location>
        <begin position="730"/>
        <end position="789"/>
    </location>
</feature>
<feature type="compositionally biased region" description="Low complexity" evidence="1">
    <location>
        <begin position="438"/>
        <end position="466"/>
    </location>
</feature>
<feature type="compositionally biased region" description="Low complexity" evidence="1">
    <location>
        <begin position="231"/>
        <end position="254"/>
    </location>
</feature>
<feature type="region of interest" description="Disordered" evidence="1">
    <location>
        <begin position="857"/>
        <end position="917"/>
    </location>
</feature>
<feature type="compositionally biased region" description="Low complexity" evidence="1">
    <location>
        <begin position="540"/>
        <end position="563"/>
    </location>
</feature>
<evidence type="ECO:0000259" key="2">
    <source>
        <dbReference type="SMART" id="SM00333"/>
    </source>
</evidence>
<feature type="compositionally biased region" description="Acidic residues" evidence="1">
    <location>
        <begin position="642"/>
        <end position="654"/>
    </location>
</feature>
<feature type="region of interest" description="Disordered" evidence="1">
    <location>
        <begin position="355"/>
        <end position="581"/>
    </location>
</feature>
<dbReference type="SMART" id="SM00333">
    <property type="entry name" value="TUDOR"/>
    <property type="match status" value="1"/>
</dbReference>